<sequence>MTGNLLLRGLFAGLLAGMLAFGFATVFGEPQVDRAIAFEESTGHEHSHGDASAAPEEEEVFSRQTQAGIGLFTGVMVYSLSMGGLFALVFAYAMGRLGAFGLGPRGLAALLAMLALVAVFVVPGLKYPANPPAVGDPATIGQRTRLFFLLMLVSVAAMVLAINAARALLPRLGGWNATLLAGLLYGAVMVAAAVAFPTFNEVPEHFPASLLWQFRVASLGIQVVLWAALGLAFGWLAERYLLGAPKVRRGARLRG</sequence>
<feature type="transmembrane region" description="Helical" evidence="1">
    <location>
        <begin position="69"/>
        <end position="94"/>
    </location>
</feature>
<accession>A0ABR7Z3X1</accession>
<proteinExistence type="predicted"/>
<gene>
    <name evidence="2" type="ORF">HAQ05_15190</name>
</gene>
<evidence type="ECO:0000313" key="2">
    <source>
        <dbReference type="EMBL" id="MBD1600039.1"/>
    </source>
</evidence>
<name>A0ABR7Z3X1_9PSED</name>
<dbReference type="InterPro" id="IPR012666">
    <property type="entry name" value="CbtA_put"/>
</dbReference>
<evidence type="ECO:0000313" key="3">
    <source>
        <dbReference type="Proteomes" id="UP000805841"/>
    </source>
</evidence>
<protein>
    <submittedName>
        <fullName evidence="2">CbtA family protein</fullName>
    </submittedName>
</protein>
<reference evidence="2 3" key="1">
    <citation type="journal article" date="2020" name="Insects">
        <title>Bacteria Belonging to Pseudomonas typographi sp. nov. from the Bark Beetle Ips typographus Have Genomic Potential to Aid in the Host Ecology.</title>
        <authorList>
            <person name="Peral-Aranega E."/>
            <person name="Saati-Santamaria Z."/>
            <person name="Kolarik M."/>
            <person name="Rivas R."/>
            <person name="Garcia-Fraile P."/>
        </authorList>
    </citation>
    <scope>NUCLEOTIDE SEQUENCE [LARGE SCALE GENOMIC DNA]</scope>
    <source>
        <strain evidence="2 3">CA3A</strain>
    </source>
</reference>
<organism evidence="2 3">
    <name type="scientific">Pseudomonas typographi</name>
    <dbReference type="NCBI Taxonomy" id="2715964"/>
    <lineage>
        <taxon>Bacteria</taxon>
        <taxon>Pseudomonadati</taxon>
        <taxon>Pseudomonadota</taxon>
        <taxon>Gammaproteobacteria</taxon>
        <taxon>Pseudomonadales</taxon>
        <taxon>Pseudomonadaceae</taxon>
        <taxon>Pseudomonas</taxon>
    </lineage>
</organism>
<dbReference type="Proteomes" id="UP000805841">
    <property type="component" value="Unassembled WGS sequence"/>
</dbReference>
<comment type="caution">
    <text evidence="2">The sequence shown here is derived from an EMBL/GenBank/DDBJ whole genome shotgun (WGS) entry which is preliminary data.</text>
</comment>
<keyword evidence="1" id="KW-1133">Transmembrane helix</keyword>
<feature type="transmembrane region" description="Helical" evidence="1">
    <location>
        <begin position="219"/>
        <end position="242"/>
    </location>
</feature>
<feature type="transmembrane region" description="Helical" evidence="1">
    <location>
        <begin position="177"/>
        <end position="199"/>
    </location>
</feature>
<feature type="transmembrane region" description="Helical" evidence="1">
    <location>
        <begin position="106"/>
        <end position="125"/>
    </location>
</feature>
<evidence type="ECO:0000256" key="1">
    <source>
        <dbReference type="SAM" id="Phobius"/>
    </source>
</evidence>
<dbReference type="Pfam" id="PF09490">
    <property type="entry name" value="CbtA"/>
    <property type="match status" value="1"/>
</dbReference>
<keyword evidence="3" id="KW-1185">Reference proteome</keyword>
<feature type="transmembrane region" description="Helical" evidence="1">
    <location>
        <begin position="145"/>
        <end position="165"/>
    </location>
</feature>
<keyword evidence="1" id="KW-0472">Membrane</keyword>
<dbReference type="EMBL" id="JAAOCA010000018">
    <property type="protein sequence ID" value="MBD1600039.1"/>
    <property type="molecule type" value="Genomic_DNA"/>
</dbReference>
<keyword evidence="1" id="KW-0812">Transmembrane</keyword>